<dbReference type="SFLD" id="SFLDG01067">
    <property type="entry name" value="SPASM/twitch_domain_containing"/>
    <property type="match status" value="1"/>
</dbReference>
<protein>
    <recommendedName>
        <fullName evidence="1 12">GTP 3',8-cyclase</fullName>
        <ecNumber evidence="1 12">4.1.99.22</ecNumber>
    </recommendedName>
    <alternativeName>
        <fullName evidence="12">Molybdenum cofactor biosynthesis protein A</fullName>
    </alternativeName>
</protein>
<evidence type="ECO:0000313" key="15">
    <source>
        <dbReference type="Proteomes" id="UP000824049"/>
    </source>
</evidence>
<keyword evidence="5 12" id="KW-0547">Nucleotide-binding</keyword>
<feature type="binding site" evidence="12">
    <location>
        <position position="24"/>
    </location>
    <ligand>
        <name>[4Fe-4S] cluster</name>
        <dbReference type="ChEBI" id="CHEBI:49883"/>
        <label>1</label>
        <note>4Fe-4S-S-AdoMet</note>
    </ligand>
</feature>
<feature type="binding site" evidence="12">
    <location>
        <position position="117"/>
    </location>
    <ligand>
        <name>S-adenosyl-L-methionine</name>
        <dbReference type="ChEBI" id="CHEBI:59789"/>
    </ligand>
</feature>
<evidence type="ECO:0000256" key="3">
    <source>
        <dbReference type="ARBA" id="ARBA00022691"/>
    </source>
</evidence>
<gene>
    <name evidence="12 14" type="primary">moaA</name>
    <name evidence="14" type="ORF">H9968_03315</name>
</gene>
<feature type="binding site" evidence="12">
    <location>
        <position position="252"/>
    </location>
    <ligand>
        <name>[4Fe-4S] cluster</name>
        <dbReference type="ChEBI" id="CHEBI:49883"/>
        <label>2</label>
        <note>4Fe-4S-substrate</note>
    </ligand>
</feature>
<evidence type="ECO:0000256" key="9">
    <source>
        <dbReference type="ARBA" id="ARBA00023150"/>
    </source>
</evidence>
<dbReference type="InterPro" id="IPR007197">
    <property type="entry name" value="rSAM"/>
</dbReference>
<dbReference type="SFLD" id="SFLDG01386">
    <property type="entry name" value="main_SPASM_domain-containing"/>
    <property type="match status" value="1"/>
</dbReference>
<dbReference type="GO" id="GO:0006777">
    <property type="term" value="P:Mo-molybdopterin cofactor biosynthetic process"/>
    <property type="evidence" value="ECO:0007669"/>
    <property type="project" value="UniProtKB-UniRule"/>
</dbReference>
<dbReference type="InterPro" id="IPR050105">
    <property type="entry name" value="MoCo_biosynth_MoaA/MoaC"/>
</dbReference>
<dbReference type="CDD" id="cd21117">
    <property type="entry name" value="Twitch_MoaA"/>
    <property type="match status" value="1"/>
</dbReference>
<organism evidence="14 15">
    <name type="scientific">Candidatus Anaerobutyricum stercoris</name>
    <dbReference type="NCBI Taxonomy" id="2838457"/>
    <lineage>
        <taxon>Bacteria</taxon>
        <taxon>Bacillati</taxon>
        <taxon>Bacillota</taxon>
        <taxon>Clostridia</taxon>
        <taxon>Lachnospirales</taxon>
        <taxon>Lachnospiraceae</taxon>
        <taxon>Anaerobutyricum</taxon>
    </lineage>
</organism>
<feature type="binding site" evidence="12">
    <location>
        <position position="66"/>
    </location>
    <ligand>
        <name>S-adenosyl-L-methionine</name>
        <dbReference type="ChEBI" id="CHEBI:59789"/>
    </ligand>
</feature>
<dbReference type="NCBIfam" id="TIGR02666">
    <property type="entry name" value="moaA"/>
    <property type="match status" value="1"/>
</dbReference>
<feature type="binding site" evidence="12">
    <location>
        <position position="153"/>
    </location>
    <ligand>
        <name>GTP</name>
        <dbReference type="ChEBI" id="CHEBI:37565"/>
    </ligand>
</feature>
<keyword evidence="3 12" id="KW-0949">S-adenosyl-L-methionine</keyword>
<feature type="binding site" evidence="12">
    <location>
        <position position="187"/>
    </location>
    <ligand>
        <name>S-adenosyl-L-methionine</name>
        <dbReference type="ChEBI" id="CHEBI:59789"/>
    </ligand>
</feature>
<evidence type="ECO:0000256" key="2">
    <source>
        <dbReference type="ARBA" id="ARBA00022485"/>
    </source>
</evidence>
<dbReference type="SMART" id="SM00729">
    <property type="entry name" value="Elp3"/>
    <property type="match status" value="1"/>
</dbReference>
<dbReference type="InterPro" id="IPR040064">
    <property type="entry name" value="MoaA-like"/>
</dbReference>
<dbReference type="PANTHER" id="PTHR22960:SF0">
    <property type="entry name" value="MOLYBDENUM COFACTOR BIOSYNTHESIS PROTEIN 1"/>
    <property type="match status" value="1"/>
</dbReference>
<name>A0A9D2J6K8_9FIRM</name>
<evidence type="ECO:0000256" key="10">
    <source>
        <dbReference type="ARBA" id="ARBA00023239"/>
    </source>
</evidence>
<evidence type="ECO:0000256" key="8">
    <source>
        <dbReference type="ARBA" id="ARBA00023134"/>
    </source>
</evidence>
<comment type="subunit">
    <text evidence="12">Monomer and homodimer.</text>
</comment>
<feature type="binding site" evidence="12">
    <location>
        <position position="249"/>
    </location>
    <ligand>
        <name>[4Fe-4S] cluster</name>
        <dbReference type="ChEBI" id="CHEBI:49883"/>
        <label>2</label>
        <note>4Fe-4S-substrate</note>
    </ligand>
</feature>
<comment type="function">
    <text evidence="12">Catalyzes the cyclization of GTP to (8S)-3',8-cyclo-7,8-dihydroguanosine 5'-triphosphate.</text>
</comment>
<comment type="caution">
    <text evidence="14">The sequence shown here is derived from an EMBL/GenBank/DDBJ whole genome shotgun (WGS) entry which is preliminary data.</text>
</comment>
<dbReference type="Gene3D" id="3.20.20.70">
    <property type="entry name" value="Aldolase class I"/>
    <property type="match status" value="1"/>
</dbReference>
<keyword evidence="6 12" id="KW-0408">Iron</keyword>
<dbReference type="EC" id="4.1.99.22" evidence="1 12"/>
<evidence type="ECO:0000256" key="11">
    <source>
        <dbReference type="ARBA" id="ARBA00048697"/>
    </source>
</evidence>
<dbReference type="Proteomes" id="UP000824049">
    <property type="component" value="Unassembled WGS sequence"/>
</dbReference>
<dbReference type="CDD" id="cd01335">
    <property type="entry name" value="Radical_SAM"/>
    <property type="match status" value="1"/>
</dbReference>
<evidence type="ECO:0000256" key="1">
    <source>
        <dbReference type="ARBA" id="ARBA00012167"/>
    </source>
</evidence>
<dbReference type="InterPro" id="IPR013785">
    <property type="entry name" value="Aldolase_TIM"/>
</dbReference>
<accession>A0A9D2J6K8</accession>
<dbReference type="Pfam" id="PF06463">
    <property type="entry name" value="Mob_synth_C"/>
    <property type="match status" value="1"/>
</dbReference>
<keyword evidence="2 12" id="KW-0004">4Fe-4S</keyword>
<feature type="binding site" evidence="12">
    <location>
        <position position="27"/>
    </location>
    <ligand>
        <name>[4Fe-4S] cluster</name>
        <dbReference type="ChEBI" id="CHEBI:49883"/>
        <label>1</label>
        <note>4Fe-4S-S-AdoMet</note>
    </ligand>
</feature>
<feature type="binding site" evidence="12">
    <location>
        <position position="26"/>
    </location>
    <ligand>
        <name>S-adenosyl-L-methionine</name>
        <dbReference type="ChEBI" id="CHEBI:59789"/>
    </ligand>
</feature>
<dbReference type="PANTHER" id="PTHR22960">
    <property type="entry name" value="MOLYBDOPTERIN COFACTOR SYNTHESIS PROTEIN A"/>
    <property type="match status" value="1"/>
</dbReference>
<comment type="pathway">
    <text evidence="12">Cofactor biosynthesis; molybdopterin biosynthesis.</text>
</comment>
<comment type="cofactor">
    <cofactor evidence="12">
        <name>[4Fe-4S] cluster</name>
        <dbReference type="ChEBI" id="CHEBI:49883"/>
    </cofactor>
    <text evidence="12">Binds 2 [4Fe-4S] clusters. Binds 1 [4Fe-4S] cluster coordinated with 3 cysteines and an exchangeable S-adenosyl-L-methionine and 1 [4Fe-4S] cluster coordinated with 3 cysteines and the GTP-derived substrate.</text>
</comment>
<comment type="similarity">
    <text evidence="12">Belongs to the radical SAM superfamily. MoaA family.</text>
</comment>
<dbReference type="PROSITE" id="PS51918">
    <property type="entry name" value="RADICAL_SAM"/>
    <property type="match status" value="1"/>
</dbReference>
<keyword evidence="4 12" id="KW-0479">Metal-binding</keyword>
<dbReference type="PROSITE" id="PS01305">
    <property type="entry name" value="MOAA_NIFB_PQQE"/>
    <property type="match status" value="1"/>
</dbReference>
<dbReference type="SFLD" id="SFLDS00029">
    <property type="entry name" value="Radical_SAM"/>
    <property type="match status" value="1"/>
</dbReference>
<dbReference type="InterPro" id="IPR058240">
    <property type="entry name" value="rSAM_sf"/>
</dbReference>
<sequence length="335" mass="37158">MKDQYGREIDYMRISITDKCNLRCRYCMPEGVEIVPMSHLLTFEEMVQVCTAAAELGIRKIKVTGGEPLVRRGVPALIGMLRDIPGIDSVTLTTNGVLLKKYLPDLLANGLKSVNVSLDTMDRTLYRQITGQDAFPQVMESIEAAVDAGLQVKINTVLLKGVNEDGWEQMISYTRSHPVDVRFIEIMPIGAGKTYSGVSNEELLRRIREKYPALKEDISIHGNGPACYYSIPGFAGGIGFISAMHGKFCNHCNRIRMSAQGEIKPCLCYGTSVDLRRALRKEFAAGQPSRLQQGTQPPAELKNLLAEAIYQKPQAHCFERADEITENKKMISIGG</sequence>
<feature type="binding site" evidence="12">
    <location>
        <position position="20"/>
    </location>
    <ligand>
        <name>[4Fe-4S] cluster</name>
        <dbReference type="ChEBI" id="CHEBI:49883"/>
        <label>1</label>
        <note>4Fe-4S-S-AdoMet</note>
    </ligand>
</feature>
<dbReference type="Pfam" id="PF04055">
    <property type="entry name" value="Radical_SAM"/>
    <property type="match status" value="1"/>
</dbReference>
<dbReference type="HAMAP" id="MF_01225_B">
    <property type="entry name" value="MoaA_B"/>
    <property type="match status" value="1"/>
</dbReference>
<dbReference type="GO" id="GO:0061799">
    <property type="term" value="F:cyclic pyranopterin monophosphate synthase activity"/>
    <property type="evidence" value="ECO:0007669"/>
    <property type="project" value="TreeGrafter"/>
</dbReference>
<dbReference type="GO" id="GO:0061798">
    <property type="term" value="F:GTP 3',8'-cyclase activity"/>
    <property type="evidence" value="ECO:0007669"/>
    <property type="project" value="UniProtKB-UniRule"/>
</dbReference>
<feature type="binding site" evidence="12">
    <location>
        <position position="93"/>
    </location>
    <ligand>
        <name>GTP</name>
        <dbReference type="ChEBI" id="CHEBI:37565"/>
    </ligand>
</feature>
<keyword evidence="8 12" id="KW-0342">GTP-binding</keyword>
<dbReference type="AlphaFoldDB" id="A0A9D2J6K8"/>
<keyword evidence="10 12" id="KW-0456">Lyase</keyword>
<dbReference type="InterPro" id="IPR000385">
    <property type="entry name" value="MoaA_NifB_PqqE_Fe-S-bd_CS"/>
</dbReference>
<keyword evidence="9 12" id="KW-0501">Molybdenum cofactor biosynthesis</keyword>
<evidence type="ECO:0000256" key="12">
    <source>
        <dbReference type="HAMAP-Rule" id="MF_01225"/>
    </source>
</evidence>
<dbReference type="GO" id="GO:1904047">
    <property type="term" value="F:S-adenosyl-L-methionine binding"/>
    <property type="evidence" value="ECO:0007669"/>
    <property type="project" value="UniProtKB-UniRule"/>
</dbReference>
<evidence type="ECO:0000313" key="14">
    <source>
        <dbReference type="EMBL" id="HIZ38945.1"/>
    </source>
</evidence>
<evidence type="ECO:0000256" key="4">
    <source>
        <dbReference type="ARBA" id="ARBA00022723"/>
    </source>
</evidence>
<keyword evidence="7 12" id="KW-0411">Iron-sulfur</keyword>
<dbReference type="GO" id="GO:0046872">
    <property type="term" value="F:metal ion binding"/>
    <property type="evidence" value="ECO:0007669"/>
    <property type="project" value="UniProtKB-KW"/>
</dbReference>
<proteinExistence type="inferred from homology"/>
<evidence type="ECO:0000256" key="6">
    <source>
        <dbReference type="ARBA" id="ARBA00023004"/>
    </source>
</evidence>
<comment type="caution">
    <text evidence="12">Lacks conserved residue(s) required for the propagation of feature annotation.</text>
</comment>
<dbReference type="GO" id="GO:0005525">
    <property type="term" value="F:GTP binding"/>
    <property type="evidence" value="ECO:0007669"/>
    <property type="project" value="UniProtKB-UniRule"/>
</dbReference>
<feature type="binding site" evidence="12">
    <location>
        <position position="266"/>
    </location>
    <ligand>
        <name>[4Fe-4S] cluster</name>
        <dbReference type="ChEBI" id="CHEBI:49883"/>
        <label>2</label>
        <note>4Fe-4S-substrate</note>
    </ligand>
</feature>
<evidence type="ECO:0000259" key="13">
    <source>
        <dbReference type="PROSITE" id="PS51918"/>
    </source>
</evidence>
<evidence type="ECO:0000256" key="5">
    <source>
        <dbReference type="ARBA" id="ARBA00022741"/>
    </source>
</evidence>
<dbReference type="GO" id="GO:0051539">
    <property type="term" value="F:4 iron, 4 sulfur cluster binding"/>
    <property type="evidence" value="ECO:0007669"/>
    <property type="project" value="UniProtKB-UniRule"/>
</dbReference>
<dbReference type="InterPro" id="IPR010505">
    <property type="entry name" value="MoaA_twitch"/>
</dbReference>
<evidence type="ECO:0000256" key="7">
    <source>
        <dbReference type="ARBA" id="ARBA00023014"/>
    </source>
</evidence>
<dbReference type="InterPro" id="IPR006638">
    <property type="entry name" value="Elp3/MiaA/NifB-like_rSAM"/>
</dbReference>
<feature type="binding site" evidence="12">
    <location>
        <position position="13"/>
    </location>
    <ligand>
        <name>GTP</name>
        <dbReference type="ChEBI" id="CHEBI:37565"/>
    </ligand>
</feature>
<feature type="binding site" evidence="12">
    <location>
        <begin position="254"/>
        <end position="256"/>
    </location>
    <ligand>
        <name>GTP</name>
        <dbReference type="ChEBI" id="CHEBI:37565"/>
    </ligand>
</feature>
<dbReference type="SUPFAM" id="SSF102114">
    <property type="entry name" value="Radical SAM enzymes"/>
    <property type="match status" value="1"/>
</dbReference>
<reference evidence="14" key="1">
    <citation type="journal article" date="2021" name="PeerJ">
        <title>Extensive microbial diversity within the chicken gut microbiome revealed by metagenomics and culture.</title>
        <authorList>
            <person name="Gilroy R."/>
            <person name="Ravi A."/>
            <person name="Getino M."/>
            <person name="Pursley I."/>
            <person name="Horton D.L."/>
            <person name="Alikhan N.F."/>
            <person name="Baker D."/>
            <person name="Gharbi K."/>
            <person name="Hall N."/>
            <person name="Watson M."/>
            <person name="Adriaenssens E.M."/>
            <person name="Foster-Nyarko E."/>
            <person name="Jarju S."/>
            <person name="Secka A."/>
            <person name="Antonio M."/>
            <person name="Oren A."/>
            <person name="Chaudhuri R.R."/>
            <person name="La Ragione R."/>
            <person name="Hildebrand F."/>
            <person name="Pallen M.J."/>
        </authorList>
    </citation>
    <scope>NUCLEOTIDE SEQUENCE</scope>
    <source>
        <strain evidence="14">CHK179-28034</strain>
    </source>
</reference>
<dbReference type="InterPro" id="IPR013483">
    <property type="entry name" value="MoaA"/>
</dbReference>
<dbReference type="EMBL" id="DXBR01000036">
    <property type="protein sequence ID" value="HIZ38945.1"/>
    <property type="molecule type" value="Genomic_DNA"/>
</dbReference>
<comment type="catalytic activity">
    <reaction evidence="11 12">
        <text>GTP + AH2 + S-adenosyl-L-methionine = (8S)-3',8-cyclo-7,8-dihydroguanosine 5'-triphosphate + 5'-deoxyadenosine + L-methionine + A + H(+)</text>
        <dbReference type="Rhea" id="RHEA:49576"/>
        <dbReference type="ChEBI" id="CHEBI:13193"/>
        <dbReference type="ChEBI" id="CHEBI:15378"/>
        <dbReference type="ChEBI" id="CHEBI:17319"/>
        <dbReference type="ChEBI" id="CHEBI:17499"/>
        <dbReference type="ChEBI" id="CHEBI:37565"/>
        <dbReference type="ChEBI" id="CHEBI:57844"/>
        <dbReference type="ChEBI" id="CHEBI:59789"/>
        <dbReference type="ChEBI" id="CHEBI:131766"/>
        <dbReference type="EC" id="4.1.99.22"/>
    </reaction>
</comment>
<dbReference type="SFLD" id="SFLDG01383">
    <property type="entry name" value="cyclic_pyranopterin_phosphate"/>
    <property type="match status" value="1"/>
</dbReference>
<feature type="domain" description="Radical SAM core" evidence="13">
    <location>
        <begin position="4"/>
        <end position="221"/>
    </location>
</feature>
<reference evidence="14" key="2">
    <citation type="submission" date="2021-04" db="EMBL/GenBank/DDBJ databases">
        <authorList>
            <person name="Gilroy R."/>
        </authorList>
    </citation>
    <scope>NUCLEOTIDE SEQUENCE</scope>
    <source>
        <strain evidence="14">CHK179-28034</strain>
    </source>
</reference>